<name>F8JY85_STREN</name>
<dbReference type="OrthoDB" id="3877861at2"/>
<feature type="compositionally biased region" description="Low complexity" evidence="1">
    <location>
        <begin position="4095"/>
        <end position="4112"/>
    </location>
</feature>
<feature type="region of interest" description="Disordered" evidence="1">
    <location>
        <begin position="4027"/>
        <end position="4112"/>
    </location>
</feature>
<feature type="region of interest" description="Disordered" evidence="1">
    <location>
        <begin position="3543"/>
        <end position="3579"/>
    </location>
</feature>
<feature type="compositionally biased region" description="Basic and acidic residues" evidence="1">
    <location>
        <begin position="485"/>
        <end position="502"/>
    </location>
</feature>
<feature type="compositionally biased region" description="Low complexity" evidence="1">
    <location>
        <begin position="516"/>
        <end position="538"/>
    </location>
</feature>
<feature type="compositionally biased region" description="Basic and acidic residues" evidence="1">
    <location>
        <begin position="4085"/>
        <end position="4094"/>
    </location>
</feature>
<accession>F8JY85</accession>
<feature type="compositionally biased region" description="Low complexity" evidence="1">
    <location>
        <begin position="238"/>
        <end position="251"/>
    </location>
</feature>
<feature type="compositionally biased region" description="Polar residues" evidence="1">
    <location>
        <begin position="5845"/>
        <end position="5862"/>
    </location>
</feature>
<dbReference type="STRING" id="1003195.SCATT_23000"/>
<feature type="region of interest" description="Disordered" evidence="1">
    <location>
        <begin position="4986"/>
        <end position="5022"/>
    </location>
</feature>
<feature type="compositionally biased region" description="Acidic residues" evidence="1">
    <location>
        <begin position="5914"/>
        <end position="5923"/>
    </location>
</feature>
<dbReference type="eggNOG" id="COG5651">
    <property type="taxonomic scope" value="Bacteria"/>
</dbReference>
<dbReference type="PATRIC" id="fig|1003195.11.peg.3826"/>
<evidence type="ECO:0000313" key="3">
    <source>
        <dbReference type="Proteomes" id="UP000007842"/>
    </source>
</evidence>
<organism evidence="2 3">
    <name type="scientific">Streptantibioticus cattleyicolor (strain ATCC 35852 / DSM 46488 / JCM 4925 / NBRC 14057 / NRRL 8057)</name>
    <name type="common">Streptomyces cattleya</name>
    <dbReference type="NCBI Taxonomy" id="1003195"/>
    <lineage>
        <taxon>Bacteria</taxon>
        <taxon>Bacillati</taxon>
        <taxon>Actinomycetota</taxon>
        <taxon>Actinomycetes</taxon>
        <taxon>Kitasatosporales</taxon>
        <taxon>Streptomycetaceae</taxon>
        <taxon>Streptantibioticus</taxon>
    </lineage>
</organism>
<feature type="compositionally biased region" description="Basic and acidic residues" evidence="1">
    <location>
        <begin position="4044"/>
        <end position="4054"/>
    </location>
</feature>
<feature type="region of interest" description="Disordered" evidence="1">
    <location>
        <begin position="1641"/>
        <end position="1661"/>
    </location>
</feature>
<feature type="compositionally biased region" description="Polar residues" evidence="1">
    <location>
        <begin position="380"/>
        <end position="405"/>
    </location>
</feature>
<feature type="region of interest" description="Disordered" evidence="1">
    <location>
        <begin position="5893"/>
        <end position="5993"/>
    </location>
</feature>
<evidence type="ECO:0000256" key="1">
    <source>
        <dbReference type="SAM" id="MobiDB-lite"/>
    </source>
</evidence>
<feature type="region of interest" description="Disordered" evidence="1">
    <location>
        <begin position="233"/>
        <end position="602"/>
    </location>
</feature>
<sequence length="6144" mass="661414">MPYESHFDVSGIYELGNAWIDLSDTLWEQLTAMDGAVHGIAWTGDANAAVQATWNLLHDKQFQPAVDAARDIGNKINAYGDYIASLQQKEAAKAAAMDLAMLLGDIFGLGLMMIPGLGEGLAELIGAAISSVVKSLGELVSVGLEAVAQFAGTIGGEVLSQVGLQLGFDIAAQGIADAVYHVPFELDKDFWKGEALNLGLAGGMPIAMSGLHLVGEGTSMAKNWLGDKNFGSGVKTDAPAPMTGTGTGRTPTPAPEITPPGPAAFEHPPVGSVGTPGNVDATRPVLSEPAPGTLPGKTGPGGVPETVTPGPAKVDTPPPATGVTATNRPPAAPVTRQPKPDPALNTRTGDTNPPVETPATTHPSRTADSTEPGPGATHQAGRTSAQDKATTAGQRGSLDTTTTEHTGPPADPAKQTVTARPTPSEGDKTTADPTPSEADKSTLKPVTSDTDKTPLNAPDKAPDKTPPNPADKTPDKTPAKPLGKPLDKTADKTADKTVDKTADTPTTEDPGKTEHTGTTQESTRNTTRTTATDDTALTHSDAGAHDSVSDKQHGVGESGHTSRDTHAQPVPHDDATAVHEPRHPAPPHDTTPAPHDPATRHALDKGKAELTEHYGAKARSERDFHRSMADLRRRFDDMAGRSKRMAALDREAREEVWEQVAKDARTAYEDAHAGQAGKGADGVRRADAVFQRELRRIGRTFPGRAEYHANAPKDIDARVARIQRRLRSDGFSDERIDKLTPDLRKEITEHYEATYGRLKEKPFWRTTSSDRWTFDQDAERLHQSLADHARLRTLHDDLAGDIDTWAEEWTRERPEFGARDTAPTADRYKRSAWEALTRAVQETTGRGRRGATAMTERSWRELTESFTGRRDELRARMHDELDAHARLRGVLADEPRLGGTGPGRSALASMRDDARELLHGRLGDPFDTSRTDRFRGFGKDLDAVKRTAGRRLAFETRAERHTSAVLPKDAGVPGGRSRNDAGALVDAHLIKAVGEALTDARGWLREHGYTPENVETALKDLDTRLTAVKQDIPKLTAAAQHLPTALDEAEQTARHLYGTDSGVPHPVQDDLRHALRQDWLGHYDTVLTGGRLDAAHWSPADRGHPGPQHGGTLRNGQRQLLDHYDHVLSIAERRNWDLENLSDRYRDAYAKWEADAAAAHTSSARAQLLGERAGQGPKLSPEEREAGLAELEKELRDDFHDLVHGREPGTLRPDDYRDLYDRWRRRTDERLSNLAGHFDHLHARAEAVSRARERALDFYDRLPHPDGPHATLKHRFAETYAAVVAKDDPAHWASGTMDEGRLHETLSFVTAHQHLEKDILPRAEQALRDAARTKGYDEHVVTAARDKLRQDVHDLVGEYAARLRDSGQHPHGAGDLIASGLTTRADAMFSRHALDTRLLVQRHLADDIRDLRHTVDRHAWDLAGLDDAEEHFIGERTAKLVKSADEHLGDVLSGIRPLLGGELDPGFRAWRQDADTLLRDAPRDARRQETLYEAAMTAGRVFDTRYATLAGFDIDTLHGRSSDGGDFTAEIEAFRRDHITLAARHEGIGAADLDHWLDHGTAGRGAFTEGVERGRRHAEQTRPRPAGTVPVPVPEKHPVTVEDVPEHHPVAGGTLPHDGPPLTEAHEPATTTHQAAVTVESHTPPPSREVKQGQEWSHAKHQALDAAAAHLDDQLRVDRRRPDLSADFGTVLDDAGLTTHLTPSQVDTLWNDFRTEATGRFDTVYRPGHLGRPRTAADWARLDDEWRTGYRDLLRNLPRRAARAVTLHNAWHAVALAAAPKADHWRGAGMTAQELKTVHDLLHERIEQLVTAEDHTSSGLRRGLARITGSLDAVFQHVADARRARAAADEHFTALISGHAGPDEESWAAPLRQTFLTKAEEAYHHTWRTTVRLGSRPEDTARTVRARWQRELTALTDDLRGRIAGHRRTDRDLAAVEQAAQAAVAHWQRTHTGTAQLTGDQITHLYRRLADDLQAGAGADLLVPQLPGRIAAEAQLADAKAELLETALTVLAQHPAHPTGPLTPAARLRAGLTSVEPITTALRDALAPLHAKGYPADEVTSAVTAAKQRVVQVLTKLPDRFAEEPAREQAWQEAQRAFARLLAERPRLPKTDVERIRQDFTARWMRGYETSHGLETAYSAQWDLAHDEAAPTTVPAVEAPGPPVHDDDHEQTWEPAAYDHQTPPVSLTAIRNDIAAAPPATLGVIYQALLKVEERIEGGRHARATFLRDAVRDAVAVYRAASDAAPGVVGTVVEIAGQQVVVNHGFNNYLLPFDPQRTPRSATDPDQVTGIDEEYATGFDYPANALTMAQFGYLAKEFYRGALPTATDAQQHARNVIFLASVVAESSRSPHTLTAALLVLSGALDDTPVTSVFDLMPMTAGGTDPGTTANQRSPIPGAGDVTATTAIRQLTVALAALRTLHPGRDHLRAVTERLAQGTPESALIDAVATDLYKVLTRSLGKGPGGDWYHDRDYQQQATAPEPPVGGKPLFTSDDLPPVHDDLLDPARWADVRDLAPVSRLAVERFEPRDDRHTTGLVAQPGKLPGWITEIRYDVRMMEPVPGHWVAEYTVRIDLRAGNGVTDEQLASYVTQVRSDVDTHVNGRFRLPDSGAQFHLTVEFTADDPHHVVTLDLQPRSAAGRRLPRMNQRRWFYRYQHDAGPVLHELFHSLGLGEEYYEAASVFRSGTRHRPGKDDGGFMGAWPGADGMRGRYLKTIEDITRDHLRTSSFDHQAIERARARQPRPAPAYRPPVRVPADGRCLLYAALVGVEPQAWPEALRDHPALAGWPREHGRAALMLDPARRPELDAAATALRDQVLAHLDRVGPAGLPDEVVRPYRLRPANLDHLGEDVTAPLTPAEFAALRDAVSRWAWNSDEGETFPGLVAHAMGVRFRIVVSPPDREPFTHVIGPHHGPLAELHYNGTDHYDATVPERTTGTPPPHPSAVRLGEVATVTGLDGVRDAVLTYVPASQHELFEAQFGEAGVKEIFADLTGGGWTRTVGEGNAAVEIGVVLELDDPVVGTEAVEEVKVSVKPGDGVGSALEVADKAAERLDVPIQPLAFLPGLGTWSPLRTLPVSLTLKGMFSKAARESAAGRKTQTKATGELTGTGRVLTQQATWHVTARWASGTTASRTVEQRSTVTRKFPDALLTPTPVTSEPVEGTFALPASHVPVHVAAGGLLDSILGELPETFGVVGSGVYEKIREFADRANLQASSHQLFDTGLVLPLKRGRDEAAVVLVARAHDAQLITSLDEATLEQGTKSKRELRNAAGIGHNAEAAASLGFGFLAGKVPGASGYGDTRSVNAKGTATGVVQDTHGTTVTDAVTRERGTRYQGPADLRSAHVTYTVTVVRRGRAPKHATVTVENGLLVLVPSEGTVKSASKPATLDQGLAALGQTEYAGGAKELIGRIAGLVPEYVLHPEGTSAGAFRESLARDFPLRAANLAGLYSVLSPAGMRELGDTGRLTFTLAKTTARSKQSHPDLLTVEIVRTFAGDLVYEGESAHHDLTAGDTSAVKVETKKVLKTSFDVDAELSAAVGQGTGQALRSVNPKAGTKASGRARERSTALSTGADHGYTWTGSGGTSTYRATVHYRLTIRVDDGVPLTGRVLGQHAVLRLPSALVPTATTPHTSLKPQVTGSRSLAPGHTALLPAARPGVVTVTELPKVYGVFHVSPVLDVLATEGAAILTATSTDPATKGKLKSLLTPAHDTRRGLEAQQLVDAFGSSAFGANLGRVLSGGYRLSLSRYGWLADELGDLTLGGALSNPRVIGEAEFTLKKSTAAANSGKAGDTATQAWEVVAGLGFGTRLDQLNLTPAWSGKPLTGKSASAVTEETSVTAKPALTYTGPVALVAFDASFVLAGVSTSHAMVLDVLGAGDGGTAAKEITTSNTVVLVVPRDEAVRLGYLTPRAGNATAPVQRATDRTPPPYLPLGLGPLTVSHVDAPAIVGHVHGLIQQLPSERLWPFSGQRIRNKLLQQLSAFSTPEALGGLLGRVVGPGLSLFDEADNAFGRGQVQVLIHGELVNPRRVAPTARSGADEETATWSAERETAAKHTTENTLETTKGREHSLALTVGEPTLVPPVTEGVDAKWTRKDAVTTTSTHATETTASTTAADGTEEYDYDLRLGVSVLVHSGPGRLPVYLTLGALRLLDATTTSGGQATVLPRAVRLSAPDEKLLADVSHTYRDTRETAPVWRELPDGITELMLPVTGDVRDTVLRLVPEARHDLALFAEIVQRLDPRLLAAGVLKTPGQGYAFPLTGFRAALPGPLGRIRVRPRIAEPRLLGTTTAEGTLTPKRTHGTKTKLSDTDAFDVGVFKNDLTVRMGGVPGADGGQAGSVHNWNPPFALPTGSWEFPWSAERSIEAETKGDKAKQSGDAHLVLVRVDYEITREWPSGRTRTLHAPRQTGVLRLDDTAATTLHLPVTPVTGSAFEEIDEATATALLDAVTTEPTASTVPVLHVAEASQDDPWQPAAAPEQASLSVNHLLAEVNAASTGVKEVLYKALLEVERRITTTTGNGSRLAHLRDTILRGVDAYRQAAADGTAAGAVGTVLDLYGQQVVVNHGHNNYLVPFDETLTPRSATDPGRVTAIDAQHAQAFDYPANPLTLGQFANLARQLHAGQLPVGSGRQSRMNVIFLASVVAETARCPQTLTAALLVLTGLLADLPVGSAFDLMPMTTGSTDPGSTSNRRSEIPGAGDVTVTTALRQLTVALAALRIRYPQRDFLQAIDRKLGEGSTAEQLVPGVATALYQALSETMDDSWYTDESALAGHLGEYDDEFHQAASAPPATTTAPPPATDDVTDLPEVHHDLLAPSDWDTHRELTNPAQLATASYEIRGNHVWVPGRAPDGTNLLGPAPRQLPAWVTDIRYDLRLMEPAPGRRVAEFTVRLDLRPGAGVTDTRVTRLKRRLLALLDTSVNGRYKLPGGEQFHLRVEFTAGNPHHVVEVVRRDPRGRRESDQKRWYHKATDGTLLHELFHSLGLREEYRTPESVLRSDQPRPVPPEARPATRQLTDDGGFMGRLPTADGMRQRYLDRIDAVMRENLVLHPPEHRAAFTETVHDHPEGTTARTAQVAATLPPVGTGTLGHLVAALSQLPAADRHALAADHALMADWRARLGNGFGKAAAELLLDVADTVARPLLAKQEAGVRLTALLRDPDVALRLLRAGARVTVVPFAVTTSPSDPRRPLIAEDAVLRQDSASPGDGRPLSVALLHDVAGLVYDLGLTPAQRHAFRTVAQEAGLDLTTNTPREHFARLAVVQLGHAFAPVPSGDLDAMLTGWFGPRRGHQVDKNDALDAIAAFLGAHDADFTAARPELARYERADLKDFDTAAQVRTHNQRKALLLATLKSSSATVPGSGGTLWRDAIPDDWRDQADTVYAALLTGHRAGPVHTDPHIEKAARNVAATKKKVAELAQLRQNRNHIIADTMLHKYVTAAVFTARTLDDAARRRAVEVFTEFTEALGFDADRKAKNLKAVGRLATALIRADLEQLQAGQPDYAALYGATGLHAALTAAESVTDADQARSALTGITGHLPPRLAALVRDELDTVRQRVHALTDDPATLPTVHDAFHALHHAVRTHALNDLALVAGLTAERQLHDVQALLESAADARSTTSRTARLAIAAGLGRVRAEFTRLGHDPGRQLTELLDDLMTRLGTTGAGPALHEEIPAARLRQLAAELGRHRRPVYDTELRQALARFPAVTTTVAKRAARELRSVGDQVGGARVTGDPRTGHPVTLYERALTDSSLTEVTAKIADITSMLSNSRHNLRNGDADVNQTIQNFLDPPVLRHHDLLTGVAHGQLGEQALYTPHANHVLDSLTLLEDAGLVPVALRHLMRPSTYGEVKTGSTRAESVTKQLGTDQPHTLGLPLSSSGDFTTRAGQDPLTEEQVTALVPSLSAPRPTPMEDVAGTAPDSESEDDDPAENEMTSLADAIGTTLTVSRKRQASPDAADTLTDPAKKTRLTLPPAFLDSEPARRPAQAPATTPPVPLTPGSRLLSGRLTAVEWAPGDPRAGRGLGHARYRAGTLALDPAAPAHPLATLLAGTGDGEPPTVVHLTDLLPGDDDRARETVESLLRRAVTIAGDQRAGTVVVTTALPDVTDILTGLGLTPVPGAPRLLHAPTDTLAQALRDRPEAHDVAVRNCET</sequence>
<gene>
    <name evidence="2" type="ordered locus">SCATT_23000</name>
</gene>
<feature type="region of interest" description="Disordered" evidence="1">
    <location>
        <begin position="2476"/>
        <end position="2495"/>
    </location>
</feature>
<dbReference type="eggNOG" id="COG1196">
    <property type="taxonomic scope" value="Bacteria"/>
</dbReference>
<feature type="region of interest" description="Disordered" evidence="1">
    <location>
        <begin position="5842"/>
        <end position="5880"/>
    </location>
</feature>
<protein>
    <submittedName>
        <fullName evidence="2">Uncharacterized protein</fullName>
    </submittedName>
</protein>
<feature type="compositionally biased region" description="Basic and acidic residues" evidence="1">
    <location>
        <begin position="1573"/>
        <end position="1582"/>
    </location>
</feature>
<dbReference type="EMBL" id="CP003219">
    <property type="protein sequence ID" value="AEW94671.1"/>
    <property type="molecule type" value="Genomic_DNA"/>
</dbReference>
<feature type="compositionally biased region" description="Polar residues" evidence="1">
    <location>
        <begin position="5869"/>
        <end position="5879"/>
    </location>
</feature>
<dbReference type="HOGENOM" id="CLU_223003_0_0_11"/>
<feature type="compositionally biased region" description="Low complexity" evidence="1">
    <location>
        <begin position="289"/>
        <end position="311"/>
    </location>
</feature>
<reference evidence="3" key="1">
    <citation type="submission" date="2011-12" db="EMBL/GenBank/DDBJ databases">
        <title>Complete genome sequence of Streptomyces cattleya strain DSM 46488.</title>
        <authorList>
            <person name="Ou H.-Y."/>
            <person name="Li P."/>
            <person name="Zhao C."/>
            <person name="O'Hagan D."/>
            <person name="Deng Z."/>
        </authorList>
    </citation>
    <scope>NUCLEOTIDE SEQUENCE [LARGE SCALE GENOMIC DNA]</scope>
    <source>
        <strain evidence="3">ATCC 35852 / DSM 46488 / JCM 4925 / NBRC 14057 / NRRL 8057</strain>
    </source>
</reference>
<accession>G8WQD9</accession>
<dbReference type="KEGG" id="scy:SCATT_23000"/>
<dbReference type="Proteomes" id="UP000007842">
    <property type="component" value="Chromosome"/>
</dbReference>
<feature type="region of interest" description="Disordered" evidence="1">
    <location>
        <begin position="1573"/>
        <end position="1595"/>
    </location>
</feature>
<feature type="compositionally biased region" description="Polar residues" evidence="1">
    <location>
        <begin position="358"/>
        <end position="369"/>
    </location>
</feature>
<keyword evidence="3" id="KW-1185">Reference proteome</keyword>
<dbReference type="KEGG" id="sct:SCAT_2316"/>
<proteinExistence type="predicted"/>
<dbReference type="RefSeq" id="WP_014143062.1">
    <property type="nucleotide sequence ID" value="NC_016111.1"/>
</dbReference>
<evidence type="ECO:0000313" key="2">
    <source>
        <dbReference type="EMBL" id="AEW94671.1"/>
    </source>
</evidence>
<feature type="compositionally biased region" description="Pro residues" evidence="1">
    <location>
        <begin position="252"/>
        <end position="262"/>
    </location>
</feature>
<feature type="compositionally biased region" description="Basic and acidic residues" evidence="1">
    <location>
        <begin position="542"/>
        <end position="583"/>
    </location>
</feature>
<dbReference type="eggNOG" id="COG3147">
    <property type="taxonomic scope" value="Bacteria"/>
</dbReference>